<dbReference type="InterPro" id="IPR011335">
    <property type="entry name" value="Restrct_endonuc-II-like"/>
</dbReference>
<gene>
    <name evidence="2" type="ORF">NIES2135_45940</name>
</gene>
<dbReference type="InterPro" id="IPR008538">
    <property type="entry name" value="Uma2"/>
</dbReference>
<protein>
    <recommendedName>
        <fullName evidence="1">Putative restriction endonuclease domain-containing protein</fullName>
    </recommendedName>
</protein>
<reference evidence="2 3" key="1">
    <citation type="submission" date="2017-06" db="EMBL/GenBank/DDBJ databases">
        <title>Genome sequencing of cyanobaciteial culture collection at National Institute for Environmental Studies (NIES).</title>
        <authorList>
            <person name="Hirose Y."/>
            <person name="Shimura Y."/>
            <person name="Fujisawa T."/>
            <person name="Nakamura Y."/>
            <person name="Kawachi M."/>
        </authorList>
    </citation>
    <scope>NUCLEOTIDE SEQUENCE [LARGE SCALE GENOMIC DNA]</scope>
    <source>
        <strain evidence="2 3">NIES-2135</strain>
    </source>
</reference>
<dbReference type="PANTHER" id="PTHR34107:SF2">
    <property type="entry name" value="SLL0888 PROTEIN"/>
    <property type="match status" value="1"/>
</dbReference>
<dbReference type="PANTHER" id="PTHR34107">
    <property type="entry name" value="SLL0198 PROTEIN-RELATED"/>
    <property type="match status" value="1"/>
</dbReference>
<dbReference type="InterPro" id="IPR012296">
    <property type="entry name" value="Nuclease_put_TT1808"/>
</dbReference>
<dbReference type="SUPFAM" id="SSF52980">
    <property type="entry name" value="Restriction endonuclease-like"/>
    <property type="match status" value="1"/>
</dbReference>
<evidence type="ECO:0000259" key="1">
    <source>
        <dbReference type="Pfam" id="PF05685"/>
    </source>
</evidence>
<keyword evidence="3" id="KW-1185">Reference proteome</keyword>
<feature type="domain" description="Putative restriction endonuclease" evidence="1">
    <location>
        <begin position="11"/>
        <end position="194"/>
    </location>
</feature>
<dbReference type="AlphaFoldDB" id="A0A1Z4JM20"/>
<organism evidence="2 3">
    <name type="scientific">Leptolyngbya boryana NIES-2135</name>
    <dbReference type="NCBI Taxonomy" id="1973484"/>
    <lineage>
        <taxon>Bacteria</taxon>
        <taxon>Bacillati</taxon>
        <taxon>Cyanobacteriota</taxon>
        <taxon>Cyanophyceae</taxon>
        <taxon>Leptolyngbyales</taxon>
        <taxon>Leptolyngbyaceae</taxon>
        <taxon>Leptolyngbya group</taxon>
        <taxon>Leptolyngbya</taxon>
    </lineage>
</organism>
<sequence length="201" mass="22965">MAYTPLRLLSFEEFIQQYGDQSRYELANGEIIDMEPTGPHEAVAGKVASKVSLEIDRQNLPFLIPKSCILRPSGDEATARRPDVIVLDEAALMNEPYWQQEPVIVRGESVKMVVEVVSTNWENDYARKVEEYALMGIAEYWIIDFRGLGGIRFIGDPKQPTFTVNQRVGKLYEPQQFRLGENIISPLFPHINLRLDDVLPR</sequence>
<name>A0A1Z4JM20_LEPBY</name>
<accession>A0A1Z4JM20</accession>
<dbReference type="EMBL" id="AP018203">
    <property type="protein sequence ID" value="BAY57723.1"/>
    <property type="molecule type" value="Genomic_DNA"/>
</dbReference>
<dbReference type="CDD" id="cd06260">
    <property type="entry name" value="DUF820-like"/>
    <property type="match status" value="1"/>
</dbReference>
<evidence type="ECO:0000313" key="3">
    <source>
        <dbReference type="Proteomes" id="UP000217895"/>
    </source>
</evidence>
<dbReference type="Proteomes" id="UP000217895">
    <property type="component" value="Chromosome"/>
</dbReference>
<proteinExistence type="predicted"/>
<dbReference type="Gene3D" id="3.90.1570.10">
    <property type="entry name" value="tt1808, chain A"/>
    <property type="match status" value="1"/>
</dbReference>
<evidence type="ECO:0000313" key="2">
    <source>
        <dbReference type="EMBL" id="BAY57723.1"/>
    </source>
</evidence>
<dbReference type="Pfam" id="PF05685">
    <property type="entry name" value="Uma2"/>
    <property type="match status" value="1"/>
</dbReference>